<dbReference type="SUPFAM" id="SSF53474">
    <property type="entry name" value="alpha/beta-Hydrolases"/>
    <property type="match status" value="1"/>
</dbReference>
<gene>
    <name evidence="2" type="ORF">BJG266_LOCUS31571</name>
    <name evidence="3" type="ORF">QVE165_LOCUS35783</name>
</gene>
<dbReference type="PANTHER" id="PTHR33428:SF14">
    <property type="entry name" value="CARBOXYLESTERASE TYPE B DOMAIN-CONTAINING PROTEIN"/>
    <property type="match status" value="1"/>
</dbReference>
<dbReference type="InterPro" id="IPR029058">
    <property type="entry name" value="AB_hydrolase_fold"/>
</dbReference>
<dbReference type="Proteomes" id="UP000663832">
    <property type="component" value="Unassembled WGS sequence"/>
</dbReference>
<evidence type="ECO:0008006" key="5">
    <source>
        <dbReference type="Google" id="ProtNLM"/>
    </source>
</evidence>
<dbReference type="EMBL" id="CAJNOM010000351">
    <property type="protein sequence ID" value="CAF1383208.1"/>
    <property type="molecule type" value="Genomic_DNA"/>
</dbReference>
<dbReference type="Pfam" id="PF07224">
    <property type="entry name" value="Chlorophyllase"/>
    <property type="match status" value="1"/>
</dbReference>
<dbReference type="OrthoDB" id="2093222at2759"/>
<feature type="chain" id="PRO_5036411804" description="Chlorophyllase" evidence="1">
    <location>
        <begin position="19"/>
        <end position="294"/>
    </location>
</feature>
<dbReference type="EMBL" id="CAJNOI010000473">
    <property type="protein sequence ID" value="CAF1287804.1"/>
    <property type="molecule type" value="Genomic_DNA"/>
</dbReference>
<evidence type="ECO:0000313" key="4">
    <source>
        <dbReference type="Proteomes" id="UP000663832"/>
    </source>
</evidence>
<protein>
    <recommendedName>
        <fullName evidence="5">Chlorophyllase</fullName>
    </recommendedName>
</protein>
<keyword evidence="1" id="KW-0732">Signal</keyword>
<comment type="caution">
    <text evidence="3">The sequence shown here is derived from an EMBL/GenBank/DDBJ whole genome shotgun (WGS) entry which is preliminary data.</text>
</comment>
<accession>A0A815JR68</accession>
<evidence type="ECO:0000313" key="3">
    <source>
        <dbReference type="EMBL" id="CAF1383208.1"/>
    </source>
</evidence>
<name>A0A815JR68_9BILA</name>
<organism evidence="3 4">
    <name type="scientific">Adineta steineri</name>
    <dbReference type="NCBI Taxonomy" id="433720"/>
    <lineage>
        <taxon>Eukaryota</taxon>
        <taxon>Metazoa</taxon>
        <taxon>Spiralia</taxon>
        <taxon>Gnathifera</taxon>
        <taxon>Rotifera</taxon>
        <taxon>Eurotatoria</taxon>
        <taxon>Bdelloidea</taxon>
        <taxon>Adinetida</taxon>
        <taxon>Adinetidae</taxon>
        <taxon>Adineta</taxon>
    </lineage>
</organism>
<evidence type="ECO:0000313" key="2">
    <source>
        <dbReference type="EMBL" id="CAF1287804.1"/>
    </source>
</evidence>
<keyword evidence="4" id="KW-1185">Reference proteome</keyword>
<dbReference type="Proteomes" id="UP000663877">
    <property type="component" value="Unassembled WGS sequence"/>
</dbReference>
<dbReference type="AlphaFoldDB" id="A0A815JR68"/>
<dbReference type="InterPro" id="IPR017395">
    <property type="entry name" value="Chlorophyllase-like"/>
</dbReference>
<dbReference type="PANTHER" id="PTHR33428">
    <property type="entry name" value="CHLOROPHYLLASE-2, CHLOROPLASTIC"/>
    <property type="match status" value="1"/>
</dbReference>
<feature type="signal peptide" evidence="1">
    <location>
        <begin position="1"/>
        <end position="18"/>
    </location>
</feature>
<sequence length="294" mass="32626">MFFALSILFLTTICFSSAGKIDHWSVGNIIITDPAIRFRLDIYSPTTPGSYPVLIYLPGLAGLVPTTFYTTMIIKPNDGATRLFTEHKAVKDVLPNMNRLGFLSHSSAAHSLGQYLNTTCGPLKLIIMMNPVDGIDPFGIVQDFITHPPTPLPFRTPTLIISAGLDNVSIGKKTPACAPNNISNDRWYRSLYGPTFFINITDYGHADNLDEPFHEASKLMCTPCKGSICHFSQYKTDEATLITSFVHAIFGRDLQQLQIIKNPQIYLQSHVLNKYNLHGYNYTFGGPGGFCTHD</sequence>
<proteinExistence type="predicted"/>
<reference evidence="3" key="1">
    <citation type="submission" date="2021-02" db="EMBL/GenBank/DDBJ databases">
        <authorList>
            <person name="Nowell W R."/>
        </authorList>
    </citation>
    <scope>NUCLEOTIDE SEQUENCE</scope>
</reference>
<evidence type="ECO:0000256" key="1">
    <source>
        <dbReference type="SAM" id="SignalP"/>
    </source>
</evidence>